<gene>
    <name evidence="2" type="ORF">X975_04300</name>
</gene>
<feature type="non-terminal residue" evidence="2">
    <location>
        <position position="61"/>
    </location>
</feature>
<feature type="chain" id="PRO_5001830603" evidence="1">
    <location>
        <begin position="19"/>
        <end position="61"/>
    </location>
</feature>
<reference evidence="2 3" key="1">
    <citation type="submission" date="2013-11" db="EMBL/GenBank/DDBJ databases">
        <title>Genome sequencing of Stegodyphus mimosarum.</title>
        <authorList>
            <person name="Bechsgaard J."/>
        </authorList>
    </citation>
    <scope>NUCLEOTIDE SEQUENCE [LARGE SCALE GENOMIC DNA]</scope>
</reference>
<name>A0A087UKX4_STEMI</name>
<evidence type="ECO:0000313" key="2">
    <source>
        <dbReference type="EMBL" id="KFM78013.1"/>
    </source>
</evidence>
<accession>A0A087UKX4</accession>
<keyword evidence="1" id="KW-0732">Signal</keyword>
<feature type="signal peptide" evidence="1">
    <location>
        <begin position="1"/>
        <end position="18"/>
    </location>
</feature>
<sequence length="61" mass="6474">MQFGKFFVVLMVVALVLGVVFVPEAEAGHHHGRGNQGIGALLTAGLLAKVLEHQHHGCHHG</sequence>
<evidence type="ECO:0000256" key="1">
    <source>
        <dbReference type="SAM" id="SignalP"/>
    </source>
</evidence>
<protein>
    <submittedName>
        <fullName evidence="2">Uncharacterized protein</fullName>
    </submittedName>
</protein>
<keyword evidence="3" id="KW-1185">Reference proteome</keyword>
<dbReference type="EMBL" id="KK120305">
    <property type="protein sequence ID" value="KFM78013.1"/>
    <property type="molecule type" value="Genomic_DNA"/>
</dbReference>
<evidence type="ECO:0000313" key="3">
    <source>
        <dbReference type="Proteomes" id="UP000054359"/>
    </source>
</evidence>
<proteinExistence type="predicted"/>
<dbReference type="AlphaFoldDB" id="A0A087UKX4"/>
<dbReference type="Proteomes" id="UP000054359">
    <property type="component" value="Unassembled WGS sequence"/>
</dbReference>
<organism evidence="2 3">
    <name type="scientific">Stegodyphus mimosarum</name>
    <name type="common">African social velvet spider</name>
    <dbReference type="NCBI Taxonomy" id="407821"/>
    <lineage>
        <taxon>Eukaryota</taxon>
        <taxon>Metazoa</taxon>
        <taxon>Ecdysozoa</taxon>
        <taxon>Arthropoda</taxon>
        <taxon>Chelicerata</taxon>
        <taxon>Arachnida</taxon>
        <taxon>Araneae</taxon>
        <taxon>Araneomorphae</taxon>
        <taxon>Entelegynae</taxon>
        <taxon>Eresoidea</taxon>
        <taxon>Eresidae</taxon>
        <taxon>Stegodyphus</taxon>
    </lineage>
</organism>